<dbReference type="Proteomes" id="UP000831390">
    <property type="component" value="Chromosome"/>
</dbReference>
<dbReference type="InterPro" id="IPR011083">
    <property type="entry name" value="Phage_tail_collar_dom"/>
</dbReference>
<name>A0ABY4AYZ8_9BACT</name>
<sequence>MENYIGEIRIFGGTYAPEGWQFCNGALVQISENETLYSLIGTAYGGDGQNTFALPDLRSRVVVSQGTSTSGSPYAMGQVGGQENVTLTSAQMPIHQHPIANLSAVTAQTGGTPQASAQNAYFGNAGGTIYKNEGSGVNLNASAVSGSSSVVGSSTAHSNIQPVVACNYIIAMQGIYPSFD</sequence>
<keyword evidence="3" id="KW-1185">Reference proteome</keyword>
<dbReference type="InterPro" id="IPR037053">
    <property type="entry name" value="Phage_tail_collar_dom_sf"/>
</dbReference>
<feature type="domain" description="Phage tail collar" evidence="1">
    <location>
        <begin position="6"/>
        <end position="62"/>
    </location>
</feature>
<accession>A0ABY4AYZ8</accession>
<evidence type="ECO:0000259" key="1">
    <source>
        <dbReference type="Pfam" id="PF07484"/>
    </source>
</evidence>
<reference evidence="2 3" key="1">
    <citation type="submission" date="2022-03" db="EMBL/GenBank/DDBJ databases">
        <title>Hymenobactersp. isolated from the air.</title>
        <authorList>
            <person name="Won M."/>
            <person name="Kwon S.-W."/>
        </authorList>
    </citation>
    <scope>NUCLEOTIDE SEQUENCE [LARGE SCALE GENOMIC DNA]</scope>
    <source>
        <strain evidence="2 3">KACC 22596</strain>
    </source>
</reference>
<dbReference type="RefSeq" id="WP_243509791.1">
    <property type="nucleotide sequence ID" value="NZ_CP094534.1"/>
</dbReference>
<dbReference type="Gene3D" id="3.90.1340.10">
    <property type="entry name" value="Phage tail collar domain"/>
    <property type="match status" value="1"/>
</dbReference>
<dbReference type="SUPFAM" id="SSF88874">
    <property type="entry name" value="Receptor-binding domain of short tail fibre protein gp12"/>
    <property type="match status" value="1"/>
</dbReference>
<organism evidence="2 3">
    <name type="scientific">Hymenobacter monticola</name>
    <dbReference type="NCBI Taxonomy" id="1705399"/>
    <lineage>
        <taxon>Bacteria</taxon>
        <taxon>Pseudomonadati</taxon>
        <taxon>Bacteroidota</taxon>
        <taxon>Cytophagia</taxon>
        <taxon>Cytophagales</taxon>
        <taxon>Hymenobacteraceae</taxon>
        <taxon>Hymenobacter</taxon>
    </lineage>
</organism>
<dbReference type="EMBL" id="CP094534">
    <property type="protein sequence ID" value="UOE32138.1"/>
    <property type="molecule type" value="Genomic_DNA"/>
</dbReference>
<evidence type="ECO:0000313" key="2">
    <source>
        <dbReference type="EMBL" id="UOE32138.1"/>
    </source>
</evidence>
<dbReference type="Pfam" id="PF07484">
    <property type="entry name" value="Collar"/>
    <property type="match status" value="1"/>
</dbReference>
<proteinExistence type="predicted"/>
<gene>
    <name evidence="2" type="ORF">MTP16_13470</name>
</gene>
<protein>
    <submittedName>
        <fullName evidence="2">Tail fiber protein</fullName>
    </submittedName>
</protein>
<evidence type="ECO:0000313" key="3">
    <source>
        <dbReference type="Proteomes" id="UP000831390"/>
    </source>
</evidence>